<name>M5G142_DACPD</name>
<gene>
    <name evidence="6" type="ORF">DACRYDRAFT_117769</name>
</gene>
<evidence type="ECO:0008006" key="8">
    <source>
        <dbReference type="Google" id="ProtNLM"/>
    </source>
</evidence>
<feature type="transmembrane region" description="Helical" evidence="5">
    <location>
        <begin position="398"/>
        <end position="417"/>
    </location>
</feature>
<keyword evidence="2 5" id="KW-0812">Transmembrane</keyword>
<comment type="subcellular location">
    <subcellularLocation>
        <location evidence="1">Membrane</location>
        <topology evidence="1">Multi-pass membrane protein</topology>
    </subcellularLocation>
</comment>
<evidence type="ECO:0000256" key="4">
    <source>
        <dbReference type="ARBA" id="ARBA00023136"/>
    </source>
</evidence>
<evidence type="ECO:0000256" key="2">
    <source>
        <dbReference type="ARBA" id="ARBA00022692"/>
    </source>
</evidence>
<dbReference type="InterPro" id="IPR045863">
    <property type="entry name" value="CorA_TM1_TM2"/>
</dbReference>
<dbReference type="GeneID" id="63685513"/>
<dbReference type="RefSeq" id="XP_040626439.1">
    <property type="nucleotide sequence ID" value="XM_040770451.1"/>
</dbReference>
<dbReference type="Gene3D" id="1.20.58.340">
    <property type="entry name" value="Magnesium transport protein CorA, transmembrane region"/>
    <property type="match status" value="1"/>
</dbReference>
<dbReference type="OrthoDB" id="3055571at2759"/>
<evidence type="ECO:0000256" key="3">
    <source>
        <dbReference type="ARBA" id="ARBA00022989"/>
    </source>
</evidence>
<evidence type="ECO:0000313" key="7">
    <source>
        <dbReference type="Proteomes" id="UP000030653"/>
    </source>
</evidence>
<sequence length="489" mass="55444">MSRADSPNTDGDDGLRFDHERKTAPEGIIFATKPAFKARYIEVFHYHGSLKPLIEEGELNETNLEAWLESGRLAEGEDKPREAQIRVLLCQIDQQEPGSRRLPFDSSLVRCLLLTTGLSRYFWEVMCENYDLFSQTDGMNLPYEFQMRLKGGPEEDLCLGATYDSFRQVTHVVIFVSSVPWMGADKFISTIVQGVKDNWTHAWHPMLVPLLVLKLRRKGVADSLNLKGSAPISEATHHVLPATEEEDYYRLLTSLDLLNDSFAAQVLSAIPRLHALASRVATWETMMEASLRIHDPLLKAIDLVIGSPDRVHSRKPGEISSMDWMVSGVAHQDEERYLRSLTENLLPVIRSKQRMLQGQISLMTNLLAQREGRLNMSVALDSKSLAVKSKRDSNSMKIIAILTMVFLPGTFTAALFAMPFFQWDAPIGEPVVATRFWIYWAVTLPLTLAVLLTWFLWTSDIWPRTREYLLDLNNKLRGALVPGESRKDV</sequence>
<keyword evidence="4 5" id="KW-0472">Membrane</keyword>
<keyword evidence="3 5" id="KW-1133">Transmembrane helix</keyword>
<dbReference type="STRING" id="1858805.M5G142"/>
<dbReference type="SUPFAM" id="SSF144083">
    <property type="entry name" value="Magnesium transport protein CorA, transmembrane region"/>
    <property type="match status" value="1"/>
</dbReference>
<dbReference type="EMBL" id="JH795869">
    <property type="protein sequence ID" value="EJT99541.1"/>
    <property type="molecule type" value="Genomic_DNA"/>
</dbReference>
<evidence type="ECO:0000313" key="6">
    <source>
        <dbReference type="EMBL" id="EJT99541.1"/>
    </source>
</evidence>
<organism evidence="6 7">
    <name type="scientific">Dacryopinax primogenitus (strain DJM 731)</name>
    <name type="common">Brown rot fungus</name>
    <dbReference type="NCBI Taxonomy" id="1858805"/>
    <lineage>
        <taxon>Eukaryota</taxon>
        <taxon>Fungi</taxon>
        <taxon>Dikarya</taxon>
        <taxon>Basidiomycota</taxon>
        <taxon>Agaricomycotina</taxon>
        <taxon>Dacrymycetes</taxon>
        <taxon>Dacrymycetales</taxon>
        <taxon>Dacrymycetaceae</taxon>
        <taxon>Dacryopinax</taxon>
    </lineage>
</organism>
<dbReference type="Proteomes" id="UP000030653">
    <property type="component" value="Unassembled WGS sequence"/>
</dbReference>
<dbReference type="HOGENOM" id="CLU_557785_0_0_1"/>
<keyword evidence="7" id="KW-1185">Reference proteome</keyword>
<proteinExistence type="predicted"/>
<accession>M5G142</accession>
<dbReference type="GO" id="GO:0016020">
    <property type="term" value="C:membrane"/>
    <property type="evidence" value="ECO:0007669"/>
    <property type="project" value="UniProtKB-SubCell"/>
</dbReference>
<reference evidence="6 7" key="1">
    <citation type="journal article" date="2012" name="Science">
        <title>The Paleozoic origin of enzymatic lignin decomposition reconstructed from 31 fungal genomes.</title>
        <authorList>
            <person name="Floudas D."/>
            <person name="Binder M."/>
            <person name="Riley R."/>
            <person name="Barry K."/>
            <person name="Blanchette R.A."/>
            <person name="Henrissat B."/>
            <person name="Martinez A.T."/>
            <person name="Otillar R."/>
            <person name="Spatafora J.W."/>
            <person name="Yadav J.S."/>
            <person name="Aerts A."/>
            <person name="Benoit I."/>
            <person name="Boyd A."/>
            <person name="Carlson A."/>
            <person name="Copeland A."/>
            <person name="Coutinho P.M."/>
            <person name="de Vries R.P."/>
            <person name="Ferreira P."/>
            <person name="Findley K."/>
            <person name="Foster B."/>
            <person name="Gaskell J."/>
            <person name="Glotzer D."/>
            <person name="Gorecki P."/>
            <person name="Heitman J."/>
            <person name="Hesse C."/>
            <person name="Hori C."/>
            <person name="Igarashi K."/>
            <person name="Jurgens J.A."/>
            <person name="Kallen N."/>
            <person name="Kersten P."/>
            <person name="Kohler A."/>
            <person name="Kuees U."/>
            <person name="Kumar T.K.A."/>
            <person name="Kuo A."/>
            <person name="LaButti K."/>
            <person name="Larrondo L.F."/>
            <person name="Lindquist E."/>
            <person name="Ling A."/>
            <person name="Lombard V."/>
            <person name="Lucas S."/>
            <person name="Lundell T."/>
            <person name="Martin R."/>
            <person name="McLaughlin D.J."/>
            <person name="Morgenstern I."/>
            <person name="Morin E."/>
            <person name="Murat C."/>
            <person name="Nagy L.G."/>
            <person name="Nolan M."/>
            <person name="Ohm R.A."/>
            <person name="Patyshakuliyeva A."/>
            <person name="Rokas A."/>
            <person name="Ruiz-Duenas F.J."/>
            <person name="Sabat G."/>
            <person name="Salamov A."/>
            <person name="Samejima M."/>
            <person name="Schmutz J."/>
            <person name="Slot J.C."/>
            <person name="St John F."/>
            <person name="Stenlid J."/>
            <person name="Sun H."/>
            <person name="Sun S."/>
            <person name="Syed K."/>
            <person name="Tsang A."/>
            <person name="Wiebenga A."/>
            <person name="Young D."/>
            <person name="Pisabarro A."/>
            <person name="Eastwood D.C."/>
            <person name="Martin F."/>
            <person name="Cullen D."/>
            <person name="Grigoriev I.V."/>
            <person name="Hibbett D.S."/>
        </authorList>
    </citation>
    <scope>NUCLEOTIDE SEQUENCE [LARGE SCALE GENOMIC DNA]</scope>
    <source>
        <strain evidence="6 7">DJM-731 SS1</strain>
    </source>
</reference>
<evidence type="ECO:0000256" key="1">
    <source>
        <dbReference type="ARBA" id="ARBA00004141"/>
    </source>
</evidence>
<protein>
    <recommendedName>
        <fullName evidence="8">Cora-domain-containing protein</fullName>
    </recommendedName>
</protein>
<evidence type="ECO:0000256" key="5">
    <source>
        <dbReference type="SAM" id="Phobius"/>
    </source>
</evidence>
<dbReference type="AlphaFoldDB" id="M5G142"/>
<feature type="transmembrane region" description="Helical" evidence="5">
    <location>
        <begin position="437"/>
        <end position="457"/>
    </location>
</feature>